<evidence type="ECO:0000256" key="1">
    <source>
        <dbReference type="SAM" id="Phobius"/>
    </source>
</evidence>
<organism evidence="2 3">
    <name type="scientific">Candidatus Endonucleibacter bathymodioli</name>
    <dbReference type="NCBI Taxonomy" id="539814"/>
    <lineage>
        <taxon>Bacteria</taxon>
        <taxon>Pseudomonadati</taxon>
        <taxon>Pseudomonadota</taxon>
        <taxon>Gammaproteobacteria</taxon>
        <taxon>Oceanospirillales</taxon>
        <taxon>Endozoicomonadaceae</taxon>
        <taxon>Candidatus Endonucleibacter</taxon>
    </lineage>
</organism>
<dbReference type="EMBL" id="JASXSV010000001">
    <property type="protein sequence ID" value="MDP0587704.1"/>
    <property type="molecule type" value="Genomic_DNA"/>
</dbReference>
<sequence>MPAIVAAVSNAPSVTQFPVLGVLVRWGANNPKSSISKLLDDSKCWAKKYHCLAPKEKKEYKINEEKYVFFSYLHYGSKHSWHDASQSLRDLEKNNIANTLLKSDVIKNVTQNLKTVKQLATVCKDGLNGLDIIHNELEQQEILSRGCIDESLEQGMVKNIKSSFLGQIASGICYAVNAVKRNFITTPTRQEKSKKVVADLIKLVQKNALKLECGAENEGMELVMEELIAIDGTHKEDITITNAITVLAKEHFTNAKKEKAFSLLTGLKRETNKSQNTYRYKPLTLGNGLGNKEINNKNGDQNKKDWLDMASRDYMLQKSDQEQEGYNASASAKNIEQSWLHQDWCGIQFESKDSEEEHSTKNIIFSLGCSKELAATIRKIITIALPLFIIAHVIPGGFASSCQNINQDASHMINITNASDLSKIGHNAQYPMNGNYQFMNSFDASSHNTFPVLTGHINGNNYTMYNMKSPIVSLLGGNGSIRNINIDSANIAHPLLSSTVAYRMNDYALVCFINIENSFITGIRASASVGGAIGRMENHSQISNIKVTNSLIRASMKSSFAGGVVGVSSDQTVADSIVVSNTLIEALESHSHAGAGIGSIYKNSTLRNFHAVDATVRVFKQYSDAGGVAGIMDNNGIVRNVTVTGTRIETMSFGSWAAAGSGHMKGNANFDTLDAINTTIKTHGISSYAGIGSGEADDNTRICNIMSMKTIIEIDAPGLSAAWGVGYLRSQSQICNVTIIDSMIMIYGLNGTYVGAGVGVIDHSRCNNDSVSNITVLSGIISAIGTEQINICPDHHYGEGVSICAGNTNGENTSICIGNATGEGASIRYIGGYRVYVEYNNKINDDDNKLYRRVYIIKHAIKSAVIVSPWISDCSDPVVHNTASHTTGHDNTSVIIFGACSVALVASTSVGYYLYKKHKNGYDCSSECCAWCKNNDDPDNAMLLDDIN</sequence>
<evidence type="ECO:0000313" key="3">
    <source>
        <dbReference type="Proteomes" id="UP001178148"/>
    </source>
</evidence>
<gene>
    <name evidence="2" type="ORF">QS748_00200</name>
</gene>
<dbReference type="AlphaFoldDB" id="A0AA90NNY2"/>
<dbReference type="Proteomes" id="UP001178148">
    <property type="component" value="Unassembled WGS sequence"/>
</dbReference>
<accession>A0AA90NNY2</accession>
<keyword evidence="3" id="KW-1185">Reference proteome</keyword>
<keyword evidence="1" id="KW-0472">Membrane</keyword>
<protein>
    <submittedName>
        <fullName evidence="2">Uncharacterized protein</fullName>
    </submittedName>
</protein>
<keyword evidence="1" id="KW-1133">Transmembrane helix</keyword>
<keyword evidence="1" id="KW-0812">Transmembrane</keyword>
<reference evidence="2 3" key="1">
    <citation type="journal article" date="2023" name="bioRxiv">
        <title>An intranuclear bacterial parasite of deep-sea mussels expresses apoptosis inhibitors acquired from its host.</title>
        <authorList>
            <person name="Gonzalez Porras M.A."/>
            <person name="Assie A."/>
            <person name="Tietjen M."/>
            <person name="Violette M."/>
            <person name="Kleiner M."/>
            <person name="Gruber-Vodicka H."/>
            <person name="Dubilier N."/>
            <person name="Leisch N."/>
        </authorList>
    </citation>
    <scope>NUCLEOTIDE SEQUENCE [LARGE SCALE GENOMIC DNA]</scope>
    <source>
        <strain evidence="2">IAP13</strain>
    </source>
</reference>
<comment type="caution">
    <text evidence="2">The sequence shown here is derived from an EMBL/GenBank/DDBJ whole genome shotgun (WGS) entry which is preliminary data.</text>
</comment>
<feature type="transmembrane region" description="Helical" evidence="1">
    <location>
        <begin position="894"/>
        <end position="915"/>
    </location>
</feature>
<name>A0AA90NNY2_9GAMM</name>
<proteinExistence type="predicted"/>
<evidence type="ECO:0000313" key="2">
    <source>
        <dbReference type="EMBL" id="MDP0587704.1"/>
    </source>
</evidence>